<organism evidence="1">
    <name type="scientific">Arundo donax</name>
    <name type="common">Giant reed</name>
    <name type="synonym">Donax arundinaceus</name>
    <dbReference type="NCBI Taxonomy" id="35708"/>
    <lineage>
        <taxon>Eukaryota</taxon>
        <taxon>Viridiplantae</taxon>
        <taxon>Streptophyta</taxon>
        <taxon>Embryophyta</taxon>
        <taxon>Tracheophyta</taxon>
        <taxon>Spermatophyta</taxon>
        <taxon>Magnoliopsida</taxon>
        <taxon>Liliopsida</taxon>
        <taxon>Poales</taxon>
        <taxon>Poaceae</taxon>
        <taxon>PACMAD clade</taxon>
        <taxon>Arundinoideae</taxon>
        <taxon>Arundineae</taxon>
        <taxon>Arundo</taxon>
    </lineage>
</organism>
<sequence length="65" mass="7365">MHPDVPSCLLYHPYHPPLLPQPPQLAQKPDQCPSLLLAVVHLGHQLTEAQQPVPLQHLRQVVDHF</sequence>
<evidence type="ECO:0000313" key="1">
    <source>
        <dbReference type="EMBL" id="JAD92763.1"/>
    </source>
</evidence>
<reference evidence="1" key="1">
    <citation type="submission" date="2014-09" db="EMBL/GenBank/DDBJ databases">
        <authorList>
            <person name="Magalhaes I.L.F."/>
            <person name="Oliveira U."/>
            <person name="Santos F.R."/>
            <person name="Vidigal T.H.D.A."/>
            <person name="Brescovit A.D."/>
            <person name="Santos A.J."/>
        </authorList>
    </citation>
    <scope>NUCLEOTIDE SEQUENCE</scope>
    <source>
        <tissue evidence="1">Shoot tissue taken approximately 20 cm above the soil surface</tissue>
    </source>
</reference>
<accession>A0A0A9E173</accession>
<name>A0A0A9E173_ARUDO</name>
<reference evidence="1" key="2">
    <citation type="journal article" date="2015" name="Data Brief">
        <title>Shoot transcriptome of the giant reed, Arundo donax.</title>
        <authorList>
            <person name="Barrero R.A."/>
            <person name="Guerrero F.D."/>
            <person name="Moolhuijzen P."/>
            <person name="Goolsby J.A."/>
            <person name="Tidwell J."/>
            <person name="Bellgard S.E."/>
            <person name="Bellgard M.I."/>
        </authorList>
    </citation>
    <scope>NUCLEOTIDE SEQUENCE</scope>
    <source>
        <tissue evidence="1">Shoot tissue taken approximately 20 cm above the soil surface</tissue>
    </source>
</reference>
<dbReference type="EMBL" id="GBRH01205132">
    <property type="protein sequence ID" value="JAD92763.1"/>
    <property type="molecule type" value="Transcribed_RNA"/>
</dbReference>
<proteinExistence type="predicted"/>
<dbReference type="AlphaFoldDB" id="A0A0A9E173"/>
<protein>
    <submittedName>
        <fullName evidence="1">Uncharacterized protein</fullName>
    </submittedName>
</protein>